<accession>A0A813J355</accession>
<keyword evidence="3" id="KW-0813">Transport</keyword>
<evidence type="ECO:0000256" key="4">
    <source>
        <dbReference type="ARBA" id="ARBA00022692"/>
    </source>
</evidence>
<evidence type="ECO:0000256" key="1">
    <source>
        <dbReference type="ARBA" id="ARBA00004141"/>
    </source>
</evidence>
<feature type="domain" description="Ammonium transporter AmtB-like" evidence="9">
    <location>
        <begin position="1"/>
        <end position="179"/>
    </location>
</feature>
<feature type="transmembrane region" description="Helical" evidence="8">
    <location>
        <begin position="79"/>
        <end position="96"/>
    </location>
</feature>
<gene>
    <name evidence="10" type="ORF">PGLA2088_LOCUS15515</name>
</gene>
<dbReference type="GO" id="GO:0005886">
    <property type="term" value="C:plasma membrane"/>
    <property type="evidence" value="ECO:0007669"/>
    <property type="project" value="TreeGrafter"/>
</dbReference>
<dbReference type="AlphaFoldDB" id="A0A813J355"/>
<organism evidence="10 11">
    <name type="scientific">Polarella glacialis</name>
    <name type="common">Dinoflagellate</name>
    <dbReference type="NCBI Taxonomy" id="89957"/>
    <lineage>
        <taxon>Eukaryota</taxon>
        <taxon>Sar</taxon>
        <taxon>Alveolata</taxon>
        <taxon>Dinophyceae</taxon>
        <taxon>Suessiales</taxon>
        <taxon>Suessiaceae</taxon>
        <taxon>Polarella</taxon>
    </lineage>
</organism>
<reference evidence="10" key="1">
    <citation type="submission" date="2021-02" db="EMBL/GenBank/DDBJ databases">
        <authorList>
            <person name="Dougan E. K."/>
            <person name="Rhodes N."/>
            <person name="Thang M."/>
            <person name="Chan C."/>
        </authorList>
    </citation>
    <scope>NUCLEOTIDE SEQUENCE</scope>
</reference>
<protein>
    <recommendedName>
        <fullName evidence="9">Ammonium transporter AmtB-like domain-containing protein</fullName>
    </recommendedName>
</protein>
<feature type="transmembrane region" description="Helical" evidence="8">
    <location>
        <begin position="46"/>
        <end position="67"/>
    </location>
</feature>
<dbReference type="GO" id="GO:0008519">
    <property type="term" value="F:ammonium channel activity"/>
    <property type="evidence" value="ECO:0007669"/>
    <property type="project" value="InterPro"/>
</dbReference>
<evidence type="ECO:0000256" key="6">
    <source>
        <dbReference type="ARBA" id="ARBA00023136"/>
    </source>
</evidence>
<feature type="transmembrane region" description="Helical" evidence="8">
    <location>
        <begin position="135"/>
        <end position="156"/>
    </location>
</feature>
<dbReference type="Proteomes" id="UP000626109">
    <property type="component" value="Unassembled WGS sequence"/>
</dbReference>
<evidence type="ECO:0000313" key="10">
    <source>
        <dbReference type="EMBL" id="CAE8664292.1"/>
    </source>
</evidence>
<dbReference type="EMBL" id="CAJNNW010019236">
    <property type="protein sequence ID" value="CAE8664292.1"/>
    <property type="molecule type" value="Genomic_DNA"/>
</dbReference>
<dbReference type="SUPFAM" id="SSF111352">
    <property type="entry name" value="Ammonium transporter"/>
    <property type="match status" value="1"/>
</dbReference>
<proteinExistence type="inferred from homology"/>
<dbReference type="InterPro" id="IPR029020">
    <property type="entry name" value="Ammonium/urea_transptr"/>
</dbReference>
<dbReference type="PANTHER" id="PTHR11730:SF6">
    <property type="entry name" value="AMMONIUM TRANSPORTER"/>
    <property type="match status" value="1"/>
</dbReference>
<dbReference type="GO" id="GO:0097272">
    <property type="term" value="P:ammonium homeostasis"/>
    <property type="evidence" value="ECO:0007669"/>
    <property type="project" value="TreeGrafter"/>
</dbReference>
<comment type="subcellular location">
    <subcellularLocation>
        <location evidence="1">Membrane</location>
        <topology evidence="1">Multi-pass membrane protein</topology>
    </subcellularLocation>
</comment>
<evidence type="ECO:0000256" key="5">
    <source>
        <dbReference type="ARBA" id="ARBA00022989"/>
    </source>
</evidence>
<keyword evidence="5 8" id="KW-1133">Transmembrane helix</keyword>
<evidence type="ECO:0000313" key="11">
    <source>
        <dbReference type="Proteomes" id="UP000626109"/>
    </source>
</evidence>
<keyword evidence="6 8" id="KW-0472">Membrane</keyword>
<evidence type="ECO:0000259" key="9">
    <source>
        <dbReference type="Pfam" id="PF00909"/>
    </source>
</evidence>
<evidence type="ECO:0000256" key="3">
    <source>
        <dbReference type="ARBA" id="ARBA00022448"/>
    </source>
</evidence>
<comment type="similarity">
    <text evidence="2">Belongs to the ammonia transporter channel (TC 1.A.11.2) family.</text>
</comment>
<dbReference type="Gene3D" id="1.10.3430.10">
    <property type="entry name" value="Ammonium transporter AmtB like domains"/>
    <property type="match status" value="1"/>
</dbReference>
<dbReference type="Pfam" id="PF00909">
    <property type="entry name" value="Ammonium_transp"/>
    <property type="match status" value="1"/>
</dbReference>
<dbReference type="InterPro" id="IPR024041">
    <property type="entry name" value="NH4_transpt_AmtB-like_dom"/>
</dbReference>
<keyword evidence="7" id="KW-0924">Ammonia transport</keyword>
<name>A0A813J355_POLGL</name>
<comment type="caution">
    <text evidence="10">The sequence shown here is derived from an EMBL/GenBank/DDBJ whole genome shotgun (WGS) entry which is preliminary data.</text>
</comment>
<sequence length="207" mass="22092">MSAATGGIMVFCIRYALLRKYDVGGLCNGILVGLVSVTAGCATMEAGSAVAVGFIGSFIYQAASMLLVKFKIDDPVDAVPVHCAGGTWGIIAAALFDWGAGFDHYHGSKHMLRCTPQYDDATKCATVGGALVAQIIMLLVIVLWSGSLSSLTFLLMKSTNMLRIDQETEELGMDAKMHSPEKAYIMSPHKMPDPIPVPILDKTSLFV</sequence>
<dbReference type="PANTHER" id="PTHR11730">
    <property type="entry name" value="AMMONIUM TRANSPORTER"/>
    <property type="match status" value="1"/>
</dbReference>
<evidence type="ECO:0000256" key="7">
    <source>
        <dbReference type="ARBA" id="ARBA00023177"/>
    </source>
</evidence>
<feature type="transmembrane region" description="Helical" evidence="8">
    <location>
        <begin position="21"/>
        <end position="40"/>
    </location>
</feature>
<keyword evidence="4 8" id="KW-0812">Transmembrane</keyword>
<evidence type="ECO:0000256" key="8">
    <source>
        <dbReference type="SAM" id="Phobius"/>
    </source>
</evidence>
<evidence type="ECO:0000256" key="2">
    <source>
        <dbReference type="ARBA" id="ARBA00005887"/>
    </source>
</evidence>